<protein>
    <recommendedName>
        <fullName evidence="9">ABC transporter domain-containing protein</fullName>
    </recommendedName>
</protein>
<dbReference type="PROSITE" id="PS50893">
    <property type="entry name" value="ABC_TRANSPORTER_2"/>
    <property type="match status" value="1"/>
</dbReference>
<keyword evidence="4" id="KW-0547">Nucleotide-binding</keyword>
<sequence>MSTNTQPLAISARSLVKKYGDSEVVSDIDLQIYSGKVFGLLGPNGAGKTTTIEMIAGLRLPTEGTVRVLGLDPAIERDRLTKRMSVQPQAANLFPTLTVTETLDLFASFYEDSRSTDEVVGLVGLKTSQNVRVTNLSGGQARRLLIGVAVIGRPQVVILDEPSAGLDPAARRELWGLIRALRDQAVTVVLTTHHMDEAMELCDQLAIMVSGRIVAEGSPDQLIAEHTATSTVKFMVPVGTDPADIFEASDDEEPEITPDSGALLVRIGTTAPDALLRRVTMHPGFRATKFRVEPASLEDVFLKLAGESHLEWSDDQPKDR</sequence>
<dbReference type="FunFam" id="3.40.50.300:FF:000589">
    <property type="entry name" value="ABC transporter, ATP-binding subunit"/>
    <property type="match status" value="1"/>
</dbReference>
<dbReference type="RefSeq" id="WP_096160614.1">
    <property type="nucleotide sequence ID" value="NZ_JBQDTZ010000006.1"/>
</dbReference>
<dbReference type="PANTHER" id="PTHR42711:SF16">
    <property type="entry name" value="ABC TRANSPORTER ATP-BINDING PROTEIN"/>
    <property type="match status" value="1"/>
</dbReference>
<evidence type="ECO:0000313" key="10">
    <source>
        <dbReference type="EMBL" id="PCC50062.1"/>
    </source>
</evidence>
<dbReference type="PANTHER" id="PTHR42711">
    <property type="entry name" value="ABC TRANSPORTER ATP-BINDING PROTEIN"/>
    <property type="match status" value="1"/>
</dbReference>
<keyword evidence="8" id="KW-0046">Antibiotic resistance</keyword>
<reference evidence="10 11" key="1">
    <citation type="journal article" date="2017" name="Elife">
        <title>Extensive horizontal gene transfer in cheese-associated bacteria.</title>
        <authorList>
            <person name="Bonham K.S."/>
            <person name="Wolfe B.E."/>
            <person name="Dutton R.J."/>
        </authorList>
    </citation>
    <scope>NUCLEOTIDE SEQUENCE [LARGE SCALE GENOMIC DNA]</scope>
    <source>
        <strain evidence="10 11">900_6</strain>
    </source>
</reference>
<dbReference type="SMART" id="SM00382">
    <property type="entry name" value="AAA"/>
    <property type="match status" value="1"/>
</dbReference>
<dbReference type="InterPro" id="IPR003439">
    <property type="entry name" value="ABC_transporter-like_ATP-bd"/>
</dbReference>
<dbReference type="InterPro" id="IPR017871">
    <property type="entry name" value="ABC_transporter-like_CS"/>
</dbReference>
<organism evidence="10 11">
    <name type="scientific">Brevibacterium aurantiacum</name>
    <dbReference type="NCBI Taxonomy" id="273384"/>
    <lineage>
        <taxon>Bacteria</taxon>
        <taxon>Bacillati</taxon>
        <taxon>Actinomycetota</taxon>
        <taxon>Actinomycetes</taxon>
        <taxon>Micrococcales</taxon>
        <taxon>Brevibacteriaceae</taxon>
        <taxon>Brevibacterium</taxon>
    </lineage>
</organism>
<dbReference type="InterPro" id="IPR027417">
    <property type="entry name" value="P-loop_NTPase"/>
</dbReference>
<accession>A0A2A3ZDH5</accession>
<evidence type="ECO:0000256" key="3">
    <source>
        <dbReference type="ARBA" id="ARBA00022475"/>
    </source>
</evidence>
<keyword evidence="6" id="KW-1278">Translocase</keyword>
<dbReference type="GO" id="GO:0005524">
    <property type="term" value="F:ATP binding"/>
    <property type="evidence" value="ECO:0007669"/>
    <property type="project" value="UniProtKB-KW"/>
</dbReference>
<dbReference type="GO" id="GO:0005886">
    <property type="term" value="C:plasma membrane"/>
    <property type="evidence" value="ECO:0007669"/>
    <property type="project" value="UniProtKB-SubCell"/>
</dbReference>
<evidence type="ECO:0000256" key="1">
    <source>
        <dbReference type="ARBA" id="ARBA00004202"/>
    </source>
</evidence>
<dbReference type="AlphaFoldDB" id="A0A2A3ZDH5"/>
<gene>
    <name evidence="10" type="ORF">CIK62_10255</name>
</gene>
<evidence type="ECO:0000259" key="9">
    <source>
        <dbReference type="PROSITE" id="PS50893"/>
    </source>
</evidence>
<evidence type="ECO:0000256" key="6">
    <source>
        <dbReference type="ARBA" id="ARBA00022967"/>
    </source>
</evidence>
<name>A0A2A3ZDH5_BREAU</name>
<dbReference type="EMBL" id="NRGO01000012">
    <property type="protein sequence ID" value="PCC50062.1"/>
    <property type="molecule type" value="Genomic_DNA"/>
</dbReference>
<comment type="subcellular location">
    <subcellularLocation>
        <location evidence="1">Cell membrane</location>
        <topology evidence="1">Peripheral membrane protein</topology>
    </subcellularLocation>
</comment>
<dbReference type="GO" id="GO:0016887">
    <property type="term" value="F:ATP hydrolysis activity"/>
    <property type="evidence" value="ECO:0007669"/>
    <property type="project" value="InterPro"/>
</dbReference>
<keyword evidence="3" id="KW-1003">Cell membrane</keyword>
<dbReference type="GO" id="GO:0046677">
    <property type="term" value="P:response to antibiotic"/>
    <property type="evidence" value="ECO:0007669"/>
    <property type="project" value="UniProtKB-KW"/>
</dbReference>
<dbReference type="Proteomes" id="UP000217720">
    <property type="component" value="Unassembled WGS sequence"/>
</dbReference>
<dbReference type="CDD" id="cd03263">
    <property type="entry name" value="ABC_subfamily_A"/>
    <property type="match status" value="1"/>
</dbReference>
<keyword evidence="5" id="KW-0067">ATP-binding</keyword>
<dbReference type="Pfam" id="PF00005">
    <property type="entry name" value="ABC_tran"/>
    <property type="match status" value="1"/>
</dbReference>
<keyword evidence="2" id="KW-0813">Transport</keyword>
<dbReference type="InterPro" id="IPR003593">
    <property type="entry name" value="AAA+_ATPase"/>
</dbReference>
<evidence type="ECO:0000256" key="2">
    <source>
        <dbReference type="ARBA" id="ARBA00022448"/>
    </source>
</evidence>
<keyword evidence="7" id="KW-0472">Membrane</keyword>
<evidence type="ECO:0000256" key="8">
    <source>
        <dbReference type="ARBA" id="ARBA00023251"/>
    </source>
</evidence>
<dbReference type="PROSITE" id="PS00211">
    <property type="entry name" value="ABC_TRANSPORTER_1"/>
    <property type="match status" value="1"/>
</dbReference>
<dbReference type="InterPro" id="IPR050763">
    <property type="entry name" value="ABC_transporter_ATP-binding"/>
</dbReference>
<feature type="domain" description="ABC transporter" evidence="9">
    <location>
        <begin position="10"/>
        <end position="235"/>
    </location>
</feature>
<evidence type="ECO:0000256" key="7">
    <source>
        <dbReference type="ARBA" id="ARBA00023136"/>
    </source>
</evidence>
<proteinExistence type="predicted"/>
<evidence type="ECO:0000256" key="5">
    <source>
        <dbReference type="ARBA" id="ARBA00022840"/>
    </source>
</evidence>
<comment type="caution">
    <text evidence="10">The sequence shown here is derived from an EMBL/GenBank/DDBJ whole genome shotgun (WGS) entry which is preliminary data.</text>
</comment>
<dbReference type="SUPFAM" id="SSF52540">
    <property type="entry name" value="P-loop containing nucleoside triphosphate hydrolases"/>
    <property type="match status" value="1"/>
</dbReference>
<dbReference type="Gene3D" id="3.40.50.300">
    <property type="entry name" value="P-loop containing nucleotide triphosphate hydrolases"/>
    <property type="match status" value="1"/>
</dbReference>
<evidence type="ECO:0000313" key="11">
    <source>
        <dbReference type="Proteomes" id="UP000217720"/>
    </source>
</evidence>
<evidence type="ECO:0000256" key="4">
    <source>
        <dbReference type="ARBA" id="ARBA00022741"/>
    </source>
</evidence>